<evidence type="ECO:0000313" key="1">
    <source>
        <dbReference type="EMBL" id="GFY09099.1"/>
    </source>
</evidence>
<dbReference type="EMBL" id="BMAU01021284">
    <property type="protein sequence ID" value="GFY09099.1"/>
    <property type="molecule type" value="Genomic_DNA"/>
</dbReference>
<reference evidence="1" key="1">
    <citation type="submission" date="2020-08" db="EMBL/GenBank/DDBJ databases">
        <title>Multicomponent nature underlies the extraordinary mechanical properties of spider dragline silk.</title>
        <authorList>
            <person name="Kono N."/>
            <person name="Nakamura H."/>
            <person name="Mori M."/>
            <person name="Yoshida Y."/>
            <person name="Ohtoshi R."/>
            <person name="Malay A.D."/>
            <person name="Moran D.A.P."/>
            <person name="Tomita M."/>
            <person name="Numata K."/>
            <person name="Arakawa K."/>
        </authorList>
    </citation>
    <scope>NUCLEOTIDE SEQUENCE</scope>
</reference>
<protein>
    <submittedName>
        <fullName evidence="1">Uncharacterized protein</fullName>
    </submittedName>
</protein>
<proteinExistence type="predicted"/>
<gene>
    <name evidence="1" type="ORF">TNCV_4662901</name>
</gene>
<sequence length="93" mass="9897">MEIPIATLGLMAMSIKTLSHGQVKRMTSELTSHSSNLQITVVSGVCASADVAYTAGPLHGESLVAPRLKKIQACALSCLLSLCKVEPIEILYR</sequence>
<keyword evidence="2" id="KW-1185">Reference proteome</keyword>
<dbReference type="AlphaFoldDB" id="A0A8X6VJ23"/>
<organism evidence="1 2">
    <name type="scientific">Trichonephila clavipes</name>
    <name type="common">Golden silk orbweaver</name>
    <name type="synonym">Nephila clavipes</name>
    <dbReference type="NCBI Taxonomy" id="2585209"/>
    <lineage>
        <taxon>Eukaryota</taxon>
        <taxon>Metazoa</taxon>
        <taxon>Ecdysozoa</taxon>
        <taxon>Arthropoda</taxon>
        <taxon>Chelicerata</taxon>
        <taxon>Arachnida</taxon>
        <taxon>Araneae</taxon>
        <taxon>Araneomorphae</taxon>
        <taxon>Entelegynae</taxon>
        <taxon>Araneoidea</taxon>
        <taxon>Nephilidae</taxon>
        <taxon>Trichonephila</taxon>
    </lineage>
</organism>
<accession>A0A8X6VJ23</accession>
<name>A0A8X6VJ23_TRICX</name>
<comment type="caution">
    <text evidence="1">The sequence shown here is derived from an EMBL/GenBank/DDBJ whole genome shotgun (WGS) entry which is preliminary data.</text>
</comment>
<dbReference type="Proteomes" id="UP000887159">
    <property type="component" value="Unassembled WGS sequence"/>
</dbReference>
<evidence type="ECO:0000313" key="2">
    <source>
        <dbReference type="Proteomes" id="UP000887159"/>
    </source>
</evidence>